<proteinExistence type="predicted"/>
<dbReference type="PANTHER" id="PTHR12589:SF7">
    <property type="entry name" value="6-PYRUVOYL TETRAHYDROBIOPTERIN SYNTHASE"/>
    <property type="match status" value="1"/>
</dbReference>
<sequence length="151" mass="16657">MPLEQQPTSQLADKGERTLLIGGDQPIRISTGHRLLHHDGKCSRPHGHNYEISVEVTGTLTEDGWVVDKGDITQVIDDWDHRFLLEEDDPLIEAFKQSGDGDSLIVLEHPPTAEVMGVILEQKLLETLPDSVSDVSVMVRETSELCAGATH</sequence>
<dbReference type="AlphaFoldDB" id="A0ABD5YXE5"/>
<dbReference type="Gene3D" id="3.30.479.10">
    <property type="entry name" value="6-pyruvoyl tetrahydropterin synthase/QueD"/>
    <property type="match status" value="1"/>
</dbReference>
<evidence type="ECO:0000256" key="1">
    <source>
        <dbReference type="ARBA" id="ARBA00001947"/>
    </source>
</evidence>
<dbReference type="Proteomes" id="UP001596447">
    <property type="component" value="Unassembled WGS sequence"/>
</dbReference>
<evidence type="ECO:0000256" key="2">
    <source>
        <dbReference type="ARBA" id="ARBA00022723"/>
    </source>
</evidence>
<evidence type="ECO:0000256" key="4">
    <source>
        <dbReference type="ARBA" id="ARBA00023239"/>
    </source>
</evidence>
<organism evidence="6 7">
    <name type="scientific">Halospeciosus flavus</name>
    <dbReference type="NCBI Taxonomy" id="3032283"/>
    <lineage>
        <taxon>Archaea</taxon>
        <taxon>Methanobacteriati</taxon>
        <taxon>Methanobacteriota</taxon>
        <taxon>Stenosarchaea group</taxon>
        <taxon>Halobacteria</taxon>
        <taxon>Halobacteriales</taxon>
        <taxon>Halobacteriaceae</taxon>
        <taxon>Halospeciosus</taxon>
    </lineage>
</organism>
<dbReference type="InterPro" id="IPR038418">
    <property type="entry name" value="6-PTP_synth/QueD_sf"/>
</dbReference>
<name>A0ABD5YXE5_9EURY</name>
<dbReference type="InterPro" id="IPR007115">
    <property type="entry name" value="6-PTP_synth/QueD"/>
</dbReference>
<accession>A0ABD5YXE5</accession>
<keyword evidence="7" id="KW-1185">Reference proteome</keyword>
<evidence type="ECO:0000313" key="7">
    <source>
        <dbReference type="Proteomes" id="UP001596447"/>
    </source>
</evidence>
<dbReference type="GO" id="GO:0046872">
    <property type="term" value="F:metal ion binding"/>
    <property type="evidence" value="ECO:0007669"/>
    <property type="project" value="UniProtKB-KW"/>
</dbReference>
<evidence type="ECO:0000313" key="6">
    <source>
        <dbReference type="EMBL" id="MFC7198283.1"/>
    </source>
</evidence>
<dbReference type="PANTHER" id="PTHR12589">
    <property type="entry name" value="PYRUVOYL TETRAHYDROBIOPTERIN SYNTHASE"/>
    <property type="match status" value="1"/>
</dbReference>
<keyword evidence="2" id="KW-0479">Metal-binding</keyword>
<comment type="cofactor">
    <cofactor evidence="1">
        <name>Zn(2+)</name>
        <dbReference type="ChEBI" id="CHEBI:29105"/>
    </cofactor>
</comment>
<dbReference type="EMBL" id="JBHTAR010000003">
    <property type="protein sequence ID" value="MFC7198041.1"/>
    <property type="molecule type" value="Genomic_DNA"/>
</dbReference>
<keyword evidence="3" id="KW-0862">Zinc</keyword>
<reference evidence="7" key="2">
    <citation type="journal article" date="2019" name="Int. J. Syst. Evol. Microbiol.">
        <title>The Global Catalogue of Microorganisms (GCM) 10K type strain sequencing project: providing services to taxonomists for standard genome sequencing and annotation.</title>
        <authorList>
            <consortium name="The Broad Institute Genomics Platform"/>
            <consortium name="The Broad Institute Genome Sequencing Center for Infectious Disease"/>
            <person name="Wu L."/>
            <person name="Ma J."/>
        </authorList>
    </citation>
    <scope>NUCLEOTIDE SEQUENCE [LARGE SCALE GENOMIC DNA]</scope>
    <source>
        <strain evidence="7">XZGYJ-43</strain>
    </source>
</reference>
<reference evidence="6" key="3">
    <citation type="submission" date="2024-09" db="EMBL/GenBank/DDBJ databases">
        <authorList>
            <person name="Sun Q."/>
        </authorList>
    </citation>
    <scope>NUCLEOTIDE SEQUENCE</scope>
    <source>
        <strain evidence="6">NBRC 114356</strain>
    </source>
</reference>
<keyword evidence="4" id="KW-0456">Lyase</keyword>
<protein>
    <submittedName>
        <fullName evidence="6">6-pyruvoyl tetrahydropterin synthase family protein</fullName>
    </submittedName>
</protein>
<gene>
    <name evidence="5" type="ORF">ACFQJ9_00765</name>
    <name evidence="6" type="ORF">ACFQJ9_02085</name>
</gene>
<evidence type="ECO:0000313" key="5">
    <source>
        <dbReference type="EMBL" id="MFC7198041.1"/>
    </source>
</evidence>
<evidence type="ECO:0000256" key="3">
    <source>
        <dbReference type="ARBA" id="ARBA00022833"/>
    </source>
</evidence>
<dbReference type="GO" id="GO:0016829">
    <property type="term" value="F:lyase activity"/>
    <property type="evidence" value="ECO:0007669"/>
    <property type="project" value="UniProtKB-KW"/>
</dbReference>
<dbReference type="SUPFAM" id="SSF55620">
    <property type="entry name" value="Tetrahydrobiopterin biosynthesis enzymes-like"/>
    <property type="match status" value="1"/>
</dbReference>
<dbReference type="EMBL" id="JBHTAR010000003">
    <property type="protein sequence ID" value="MFC7198283.1"/>
    <property type="molecule type" value="Genomic_DNA"/>
</dbReference>
<dbReference type="RefSeq" id="WP_279530222.1">
    <property type="nucleotide sequence ID" value="NZ_CP122313.1"/>
</dbReference>
<reference evidence="6" key="1">
    <citation type="journal article" date="2014" name="Int. J. Syst. Evol. Microbiol.">
        <title>Complete genome sequence of Corynebacterium casei LMG S-19264T (=DSM 44701T), isolated from a smear-ripened cheese.</title>
        <authorList>
            <consortium name="US DOE Joint Genome Institute (JGI-PGF)"/>
            <person name="Walter F."/>
            <person name="Albersmeier A."/>
            <person name="Kalinowski J."/>
            <person name="Ruckert C."/>
        </authorList>
    </citation>
    <scope>NUCLEOTIDE SEQUENCE [LARGE SCALE GENOMIC DNA]</scope>
    <source>
        <strain evidence="6">NBRC 114356</strain>
    </source>
</reference>
<comment type="caution">
    <text evidence="6">The sequence shown here is derived from an EMBL/GenBank/DDBJ whole genome shotgun (WGS) entry which is preliminary data.</text>
</comment>
<dbReference type="Pfam" id="PF01242">
    <property type="entry name" value="PTPS"/>
    <property type="match status" value="1"/>
</dbReference>